<dbReference type="EMBL" id="WIGN01000262">
    <property type="protein sequence ID" value="KAF6802690.1"/>
    <property type="molecule type" value="Genomic_DNA"/>
</dbReference>
<feature type="transmembrane region" description="Helical" evidence="2">
    <location>
        <begin position="225"/>
        <end position="244"/>
    </location>
</feature>
<keyword evidence="2" id="KW-1133">Transmembrane helix</keyword>
<reference evidence="3 4" key="1">
    <citation type="journal article" date="2020" name="Phytopathology">
        <title>Genome Sequence Resources of Colletotrichum truncatum, C. plurivorum, C. musicola, and C. sojae: Four Species Pathogenic to Soybean (Glycine max).</title>
        <authorList>
            <person name="Rogerio F."/>
            <person name="Boufleur T.R."/>
            <person name="Ciampi-Guillardi M."/>
            <person name="Sukno S.A."/>
            <person name="Thon M.R."/>
            <person name="Massola Junior N.S."/>
            <person name="Baroncelli R."/>
        </authorList>
    </citation>
    <scope>NUCLEOTIDE SEQUENCE [LARGE SCALE GENOMIC DNA]</scope>
    <source>
        <strain evidence="3 4">LFN0009</strain>
    </source>
</reference>
<comment type="caution">
    <text evidence="3">The sequence shown here is derived from an EMBL/GenBank/DDBJ whole genome shotgun (WGS) entry which is preliminary data.</text>
</comment>
<keyword evidence="4" id="KW-1185">Reference proteome</keyword>
<dbReference type="Proteomes" id="UP000652219">
    <property type="component" value="Unassembled WGS sequence"/>
</dbReference>
<feature type="transmembrane region" description="Helical" evidence="2">
    <location>
        <begin position="300"/>
        <end position="319"/>
    </location>
</feature>
<accession>A0A8H6IXM2</accession>
<feature type="compositionally biased region" description="Basic and acidic residues" evidence="1">
    <location>
        <begin position="29"/>
        <end position="38"/>
    </location>
</feature>
<evidence type="ECO:0000256" key="2">
    <source>
        <dbReference type="SAM" id="Phobius"/>
    </source>
</evidence>
<proteinExistence type="predicted"/>
<protein>
    <submittedName>
        <fullName evidence="3">Integral membrane protein</fullName>
    </submittedName>
</protein>
<feature type="compositionally biased region" description="Low complexity" evidence="1">
    <location>
        <begin position="39"/>
        <end position="50"/>
    </location>
</feature>
<dbReference type="AlphaFoldDB" id="A0A8H6IXM2"/>
<evidence type="ECO:0000313" key="4">
    <source>
        <dbReference type="Proteomes" id="UP000652219"/>
    </source>
</evidence>
<feature type="transmembrane region" description="Helical" evidence="2">
    <location>
        <begin position="184"/>
        <end position="205"/>
    </location>
</feature>
<gene>
    <name evidence="3" type="ORF">CSOJ01_11414</name>
</gene>
<keyword evidence="2" id="KW-0472">Membrane</keyword>
<feature type="transmembrane region" description="Helical" evidence="2">
    <location>
        <begin position="106"/>
        <end position="128"/>
    </location>
</feature>
<feature type="transmembrane region" description="Helical" evidence="2">
    <location>
        <begin position="275"/>
        <end position="294"/>
    </location>
</feature>
<sequence>MESSNPVERHRSGDDGAAIERSSTLVTPHDTEAPEKPLEPATESETPTASSSIYAPARVVLVKHRGRWMPPKASRLRNSLLSTMGLLELANAGDFAANVWNEIPVPIYAIVFMALGGTLALVVSVLAYRDAMLSWDNVCYLRQEQRNLKTERERRTAAGQPTQHIDVLLDMNFRELGSEVTNRFGLDIFSGFGAFVISIGTYMAIGGANRRVWYASNLLSGYIGNAPIALYGVASSLWSGFIFIKARRHRNLAAQSLQLRDRTAKLLVGLRSRNVHIYTSVSTVSSLVGGAASMITATRWWGYVMLIPVILSSMFYNSWLRRKVAYDRPAPDFSMDLTVEAVARELELADATCREIQSGPSHLRKLLPNPESLESVVGFLVANDLLEACCMRLLKDEGLVASLADQSATELEANARRLLDTPKEIHSTIIEIAQETIKTHGSKTLTYRQRYLAELLGTVLRLSDEDR</sequence>
<organism evidence="3 4">
    <name type="scientific">Colletotrichum sojae</name>
    <dbReference type="NCBI Taxonomy" id="2175907"/>
    <lineage>
        <taxon>Eukaryota</taxon>
        <taxon>Fungi</taxon>
        <taxon>Dikarya</taxon>
        <taxon>Ascomycota</taxon>
        <taxon>Pezizomycotina</taxon>
        <taxon>Sordariomycetes</taxon>
        <taxon>Hypocreomycetidae</taxon>
        <taxon>Glomerellales</taxon>
        <taxon>Glomerellaceae</taxon>
        <taxon>Colletotrichum</taxon>
        <taxon>Colletotrichum orchidearum species complex</taxon>
    </lineage>
</organism>
<keyword evidence="2" id="KW-0812">Transmembrane</keyword>
<name>A0A8H6IXM2_9PEZI</name>
<evidence type="ECO:0000313" key="3">
    <source>
        <dbReference type="EMBL" id="KAF6802690.1"/>
    </source>
</evidence>
<evidence type="ECO:0000256" key="1">
    <source>
        <dbReference type="SAM" id="MobiDB-lite"/>
    </source>
</evidence>
<feature type="region of interest" description="Disordered" evidence="1">
    <location>
        <begin position="1"/>
        <end position="50"/>
    </location>
</feature>